<dbReference type="CDD" id="cd06815">
    <property type="entry name" value="PLPDE_III_AR_like_1"/>
    <property type="match status" value="1"/>
</dbReference>
<dbReference type="GO" id="GO:0005829">
    <property type="term" value="C:cytosol"/>
    <property type="evidence" value="ECO:0007669"/>
    <property type="project" value="TreeGrafter"/>
</dbReference>
<dbReference type="SUPFAM" id="SSF51419">
    <property type="entry name" value="PLP-binding barrel"/>
    <property type="match status" value="1"/>
</dbReference>
<dbReference type="Proteomes" id="UP000001411">
    <property type="component" value="Chromosome"/>
</dbReference>
<comment type="cofactor">
    <cofactor evidence="1">
        <name>pyridoxal 5'-phosphate</name>
        <dbReference type="ChEBI" id="CHEBI:597326"/>
    </cofactor>
</comment>
<dbReference type="OrthoDB" id="504078at2"/>
<feature type="domain" description="Alanine racemase N-terminal" evidence="4">
    <location>
        <begin position="6"/>
        <end position="219"/>
    </location>
</feature>
<organism evidence="5 6">
    <name type="scientific">Staphylococcus epidermidis (strain ATCC 12228 / FDA PCI 1200)</name>
    <dbReference type="NCBI Taxonomy" id="176280"/>
    <lineage>
        <taxon>Bacteria</taxon>
        <taxon>Bacillati</taxon>
        <taxon>Bacillota</taxon>
        <taxon>Bacilli</taxon>
        <taxon>Bacillales</taxon>
        <taxon>Staphylococcaceae</taxon>
        <taxon>Staphylococcus</taxon>
    </lineage>
</organism>
<dbReference type="HOGENOM" id="CLU_067103_1_0_9"/>
<dbReference type="PANTHER" id="PTHR30511">
    <property type="entry name" value="ALANINE RACEMASE"/>
    <property type="match status" value="1"/>
</dbReference>
<dbReference type="InterPro" id="IPR001608">
    <property type="entry name" value="Ala_racemase_N"/>
</dbReference>
<dbReference type="PATRIC" id="fig|176280.10.peg.1727"/>
<dbReference type="EMBL" id="AE015929">
    <property type="protein sequence ID" value="AAO05410.1"/>
    <property type="molecule type" value="Genomic_DNA"/>
</dbReference>
<dbReference type="GO" id="GO:0030170">
    <property type="term" value="F:pyridoxal phosphate binding"/>
    <property type="evidence" value="ECO:0007669"/>
    <property type="project" value="TreeGrafter"/>
</dbReference>
<evidence type="ECO:0000313" key="5">
    <source>
        <dbReference type="EMBL" id="AAO05410.1"/>
    </source>
</evidence>
<evidence type="ECO:0000256" key="3">
    <source>
        <dbReference type="ARBA" id="ARBA00023235"/>
    </source>
</evidence>
<dbReference type="PANTHER" id="PTHR30511:SF3">
    <property type="entry name" value="LYSINE RACEMASE"/>
    <property type="match status" value="1"/>
</dbReference>
<evidence type="ECO:0000313" key="6">
    <source>
        <dbReference type="Proteomes" id="UP000001411"/>
    </source>
</evidence>
<dbReference type="InterPro" id="IPR029066">
    <property type="entry name" value="PLP-binding_barrel"/>
</dbReference>
<dbReference type="KEGG" id="sep:SE_1769"/>
<proteinExistence type="predicted"/>
<protein>
    <recommendedName>
        <fullName evidence="4">Alanine racemase N-terminal domain-containing protein</fullName>
    </recommendedName>
</protein>
<dbReference type="GeneID" id="50018126"/>
<sequence>MANVRVNLSKIKYNAKVLQSLLERRHIHFTPVIKCVAGDKRIVSSIKSLGITHFAESRLDNIEQLKDLDITFTLLRPTVEADLEKMISRVEMSIQTELTTIKKLNTLAKSLDIKHQIMLMVDWKDGREGVLTYDVVRYVQEVLRLSHIQLVGLAFNFMCFKSEAPNEKDVRMINKFIHNVENETHFKFRIISGGNSSMLPQTLYNHLDKINDLRIGEALLRGIDTTTNHSINSLYQNAIVLEAEIIEIKPRLYQKNNQSYLQAIVDIGYLDTFIEGIKPLGNDIRILGASSDHLMIDLNNQDHYQIGDKLQFSLNYEALSQSMYMKNLTKLYSSDSKIESLVQNFDMPIYSQC</sequence>
<keyword evidence="3" id="KW-0413">Isomerase</keyword>
<dbReference type="Pfam" id="PF01168">
    <property type="entry name" value="Ala_racemase_N"/>
    <property type="match status" value="1"/>
</dbReference>
<dbReference type="AlphaFoldDB" id="A0A0H2VHS9"/>
<dbReference type="RefSeq" id="WP_001829764.1">
    <property type="nucleotide sequence ID" value="NC_004461.1"/>
</dbReference>
<accession>A0A0H2VHS9</accession>
<dbReference type="Gene3D" id="3.20.20.10">
    <property type="entry name" value="Alanine racemase"/>
    <property type="match status" value="1"/>
</dbReference>
<gene>
    <name evidence="5" type="ordered locus">SE_1769</name>
</gene>
<reference evidence="5 6" key="1">
    <citation type="journal article" date="2003" name="Mol. Microbiol.">
        <title>Genome-based analysis of virulence genes in a non-biofilm-forming Staphylococcus epidermidis strain (ATCC 12228).</title>
        <authorList>
            <person name="Zhang Y.Q."/>
            <person name="Ren S.X."/>
            <person name="Li H.L."/>
            <person name="Wang Y.X."/>
            <person name="Fu G."/>
            <person name="Yang J."/>
            <person name="Qin Z.Q."/>
            <person name="Miao Y.G."/>
            <person name="Wang W.Y."/>
            <person name="Chen R.S."/>
            <person name="Shen Y."/>
            <person name="Chen Z."/>
            <person name="Yuan Z.H."/>
            <person name="Zhao G.P."/>
            <person name="Qu D."/>
            <person name="Danchin A."/>
            <person name="Wen Y.M."/>
        </authorList>
    </citation>
    <scope>NUCLEOTIDE SEQUENCE [LARGE SCALE GENOMIC DNA]</scope>
    <source>
        <strain evidence="6">ATCC 12228 / FDA PCI 1200</strain>
    </source>
</reference>
<dbReference type="GO" id="GO:0008784">
    <property type="term" value="F:alanine racemase activity"/>
    <property type="evidence" value="ECO:0007669"/>
    <property type="project" value="TreeGrafter"/>
</dbReference>
<name>A0A0H2VHS9_STAES</name>
<evidence type="ECO:0000259" key="4">
    <source>
        <dbReference type="Pfam" id="PF01168"/>
    </source>
</evidence>
<keyword evidence="2" id="KW-0663">Pyridoxal phosphate</keyword>
<evidence type="ECO:0000256" key="2">
    <source>
        <dbReference type="ARBA" id="ARBA00022898"/>
    </source>
</evidence>
<evidence type="ECO:0000256" key="1">
    <source>
        <dbReference type="ARBA" id="ARBA00001933"/>
    </source>
</evidence>
<dbReference type="eggNOG" id="COG3457">
    <property type="taxonomic scope" value="Bacteria"/>
</dbReference>
<dbReference type="InterPro" id="IPR000821">
    <property type="entry name" value="Ala_racemase"/>
</dbReference>